<dbReference type="RefSeq" id="WP_212216874.1">
    <property type="nucleotide sequence ID" value="NZ_JAGUCO010000013.1"/>
</dbReference>
<keyword evidence="3" id="KW-1185">Reference proteome</keyword>
<organism evidence="2 3">
    <name type="scientific">Carboxylicivirga linearis</name>
    <dbReference type="NCBI Taxonomy" id="1628157"/>
    <lineage>
        <taxon>Bacteria</taxon>
        <taxon>Pseudomonadati</taxon>
        <taxon>Bacteroidota</taxon>
        <taxon>Bacteroidia</taxon>
        <taxon>Marinilabiliales</taxon>
        <taxon>Marinilabiliaceae</taxon>
        <taxon>Carboxylicivirga</taxon>
    </lineage>
</organism>
<name>A0ABS5JXI1_9BACT</name>
<dbReference type="EMBL" id="JAGUCO010000013">
    <property type="protein sequence ID" value="MBS2099630.1"/>
    <property type="molecule type" value="Genomic_DNA"/>
</dbReference>
<feature type="signal peptide" evidence="1">
    <location>
        <begin position="1"/>
        <end position="23"/>
    </location>
</feature>
<comment type="caution">
    <text evidence="2">The sequence shown here is derived from an EMBL/GenBank/DDBJ whole genome shotgun (WGS) entry which is preliminary data.</text>
</comment>
<sequence>MKKSIFLLLAILACNTAITYAKAPIKFGKVTQEELEMTQYDLDTSAVAVVLCKYGQLNSTDLSFTETRRVKILKKAGTEYSEFTFSGDNRTMVKAKVFKLIDGEIIEDKLKRESIFKERVTDDYYRIRVALPNVKEGTVYDIQVTHEFLPGEFAFQEDLPVLHSELYLETSPYIEFRKRKVGFLPIQSDGKNTYYCDNMEAFKPEPFINSAENYKTKFEFDILNISVPGYYRSYTTSWEAVNNRLASHTFFGHAIFSGSGYLSSIKKDIEADYTTPLEKVQAAYDAIKKIRWNEYKSVYTSTEALSSAYKEGEANSADINLMLMQLLLKLDLPALPVVLSTRDNGMLHIVYPSLEKLNYVIVWTEIDGKQYLLDATDELLPLGMLPKRCLNERGRLVTNESGKWIDLEASEKDQETILYNLTLDEELNLEGNVSFARYSYAAYDFRKNYKEFASEDDFLTAIEASNPGLLIKDYNLENLSNLDQPIKEKYDIKISNKVEKINNMILVNPFLFEQVEENPFKLENREYPVDFAYCKTKYLITRITIPEGYQIESTPQPIKAFLPDKKSNILINYSVIGNNINVTYKLNLAKSRYMAKEYPLLKALYSEIIKKQAEPIILKPAQNEASL</sequence>
<protein>
    <recommendedName>
        <fullName evidence="4">DUF3857 domain-containing protein</fullName>
    </recommendedName>
</protein>
<feature type="chain" id="PRO_5045914105" description="DUF3857 domain-containing protein" evidence="1">
    <location>
        <begin position="24"/>
        <end position="627"/>
    </location>
</feature>
<evidence type="ECO:0000256" key="1">
    <source>
        <dbReference type="SAM" id="SignalP"/>
    </source>
</evidence>
<evidence type="ECO:0008006" key="4">
    <source>
        <dbReference type="Google" id="ProtNLM"/>
    </source>
</evidence>
<evidence type="ECO:0000313" key="2">
    <source>
        <dbReference type="EMBL" id="MBS2099630.1"/>
    </source>
</evidence>
<accession>A0ABS5JXI1</accession>
<keyword evidence="1" id="KW-0732">Signal</keyword>
<reference evidence="2 3" key="1">
    <citation type="journal article" date="2015" name="Int. J. Syst. Evol. Microbiol.">
        <title>Carboxylicivirga linearis sp. nov., isolated from a sea cucumber culture pond.</title>
        <authorList>
            <person name="Wang F.Q."/>
            <person name="Zhou Y.X."/>
            <person name="Lin X.Z."/>
            <person name="Chen G.J."/>
            <person name="Du Z.J."/>
        </authorList>
    </citation>
    <scope>NUCLEOTIDE SEQUENCE [LARGE SCALE GENOMIC DNA]</scope>
    <source>
        <strain evidence="2 3">FB218</strain>
    </source>
</reference>
<dbReference type="Gene3D" id="2.60.40.3140">
    <property type="match status" value="1"/>
</dbReference>
<proteinExistence type="predicted"/>
<dbReference type="Gene3D" id="3.10.620.30">
    <property type="match status" value="1"/>
</dbReference>
<evidence type="ECO:0000313" key="3">
    <source>
        <dbReference type="Proteomes" id="UP000708576"/>
    </source>
</evidence>
<gene>
    <name evidence="2" type="ORF">KEM10_15145</name>
</gene>
<dbReference type="Proteomes" id="UP000708576">
    <property type="component" value="Unassembled WGS sequence"/>
</dbReference>
<dbReference type="Gene3D" id="2.60.120.1130">
    <property type="match status" value="1"/>
</dbReference>